<keyword evidence="2" id="KW-0813">Transport</keyword>
<keyword evidence="3" id="KW-1003">Cell membrane</keyword>
<evidence type="ECO:0000256" key="7">
    <source>
        <dbReference type="ARBA" id="ARBA00022989"/>
    </source>
</evidence>
<feature type="transmembrane region" description="Helical" evidence="9">
    <location>
        <begin position="176"/>
        <end position="199"/>
    </location>
</feature>
<feature type="transmembrane region" description="Helical" evidence="9">
    <location>
        <begin position="298"/>
        <end position="315"/>
    </location>
</feature>
<feature type="transmembrane region" description="Helical" evidence="9">
    <location>
        <begin position="321"/>
        <end position="346"/>
    </location>
</feature>
<feature type="domain" description="PTS EIIC type-1" evidence="10">
    <location>
        <begin position="15"/>
        <end position="407"/>
    </location>
</feature>
<dbReference type="EMBL" id="CP109495">
    <property type="protein sequence ID" value="WUX55020.1"/>
    <property type="molecule type" value="Genomic_DNA"/>
</dbReference>
<dbReference type="GeneID" id="91341936"/>
<evidence type="ECO:0000259" key="10">
    <source>
        <dbReference type="PROSITE" id="PS51103"/>
    </source>
</evidence>
<dbReference type="Pfam" id="PF02378">
    <property type="entry name" value="PTS_EIIC"/>
    <property type="match status" value="1"/>
</dbReference>
<evidence type="ECO:0000313" key="11">
    <source>
        <dbReference type="EMBL" id="WUX55020.1"/>
    </source>
</evidence>
<keyword evidence="12" id="KW-1185">Reference proteome</keyword>
<name>A0ABZ2A8J4_STRNV</name>
<evidence type="ECO:0000256" key="4">
    <source>
        <dbReference type="ARBA" id="ARBA00022597"/>
    </source>
</evidence>
<keyword evidence="8 9" id="KW-0472">Membrane</keyword>
<gene>
    <name evidence="11" type="ORF">OG442_27740</name>
</gene>
<evidence type="ECO:0000256" key="5">
    <source>
        <dbReference type="ARBA" id="ARBA00022683"/>
    </source>
</evidence>
<keyword evidence="7 9" id="KW-1133">Transmembrane helix</keyword>
<feature type="transmembrane region" description="Helical" evidence="9">
    <location>
        <begin position="376"/>
        <end position="395"/>
    </location>
</feature>
<feature type="transmembrane region" description="Helical" evidence="9">
    <location>
        <begin position="353"/>
        <end position="370"/>
    </location>
</feature>
<accession>A0ABZ2A8J4</accession>
<reference evidence="11" key="1">
    <citation type="submission" date="2022-10" db="EMBL/GenBank/DDBJ databases">
        <title>The complete genomes of actinobacterial strains from the NBC collection.</title>
        <authorList>
            <person name="Joergensen T.S."/>
            <person name="Alvarez Arevalo M."/>
            <person name="Sterndorff E.B."/>
            <person name="Faurdal D."/>
            <person name="Vuksanovic O."/>
            <person name="Mourched A.-S."/>
            <person name="Charusanti P."/>
            <person name="Shaw S."/>
            <person name="Blin K."/>
            <person name="Weber T."/>
        </authorList>
    </citation>
    <scope>NUCLEOTIDE SEQUENCE</scope>
    <source>
        <strain evidence="11">NBC_01432</strain>
    </source>
</reference>
<dbReference type="PANTHER" id="PTHR30009:SF4">
    <property type="entry name" value="PTS SYSTEM N-ACETYLGLUCOSAMINE-SPECIFIC EIICBA COMPONENT"/>
    <property type="match status" value="1"/>
</dbReference>
<keyword evidence="5" id="KW-0598">Phosphotransferase system</keyword>
<organism evidence="11 12">
    <name type="scientific">Streptomyces niveus</name>
    <name type="common">Streptomyces spheroides</name>
    <dbReference type="NCBI Taxonomy" id="193462"/>
    <lineage>
        <taxon>Bacteria</taxon>
        <taxon>Bacillati</taxon>
        <taxon>Actinomycetota</taxon>
        <taxon>Actinomycetes</taxon>
        <taxon>Kitasatosporales</taxon>
        <taxon>Streptomycetaceae</taxon>
        <taxon>Streptomyces</taxon>
    </lineage>
</organism>
<feature type="transmembrane region" description="Helical" evidence="9">
    <location>
        <begin position="63"/>
        <end position="90"/>
    </location>
</feature>
<evidence type="ECO:0000256" key="8">
    <source>
        <dbReference type="ARBA" id="ARBA00023136"/>
    </source>
</evidence>
<dbReference type="InterPro" id="IPR050429">
    <property type="entry name" value="PTS_Glucose_EIICBA"/>
</dbReference>
<evidence type="ECO:0000256" key="9">
    <source>
        <dbReference type="SAM" id="Phobius"/>
    </source>
</evidence>
<feature type="transmembrane region" description="Helical" evidence="9">
    <location>
        <begin position="136"/>
        <end position="156"/>
    </location>
</feature>
<keyword evidence="6 9" id="KW-0812">Transmembrane</keyword>
<sequence>MSTASAAPAAPRKASGVMSVMQRIGRSLMLPVAVLPAGALLVRLGNADMLGRESFPTFITKIAGYMAAGGGAILDNMPLLFAVGIAIGFAKKSDGSTALAAVTGYLVFQKVLATFTDGNLPQVASVVDGKIVMSDAPVNAGVLGGVVMGIVVALLYQKFYRTKLPDWAGFFGGRRLVPILSAFAGLLIGVVFGLIWPVLGAGLHNFGEWLVGSGAAGAGIFGVANRALIPIGMHHLLNSFPWFQAGSYEGKSGDIARFLAGDPSAGQFMTGFFPIMMFALPAACLAIYHCARPERRKIVGGMMLSLALTAFVTGVTEPIEFTFMFIAPVLYAIHAVLTGVSMALTWGLGMKDGFGFSAGAVDFFLNLGIATNPWGLALVGLCFAAVYYAVFRFAIVRFNLPTPGRESDEELAELQKAEAK</sequence>
<evidence type="ECO:0000313" key="12">
    <source>
        <dbReference type="Proteomes" id="UP001432209"/>
    </source>
</evidence>
<dbReference type="RefSeq" id="WP_329078696.1">
    <property type="nucleotide sequence ID" value="NZ_CP109389.1"/>
</dbReference>
<dbReference type="PANTHER" id="PTHR30009">
    <property type="entry name" value="CYTOCHROME C-TYPE SYNTHESIS PROTEIN AND PTS TRANSMEMBRANE COMPONENT"/>
    <property type="match status" value="1"/>
</dbReference>
<dbReference type="InterPro" id="IPR003352">
    <property type="entry name" value="PTS_EIIC"/>
</dbReference>
<proteinExistence type="predicted"/>
<dbReference type="Proteomes" id="UP001432209">
    <property type="component" value="Chromosome"/>
</dbReference>
<dbReference type="PROSITE" id="PS51103">
    <property type="entry name" value="PTS_EIIC_TYPE_1"/>
    <property type="match status" value="1"/>
</dbReference>
<evidence type="ECO:0000256" key="3">
    <source>
        <dbReference type="ARBA" id="ARBA00022475"/>
    </source>
</evidence>
<comment type="subcellular location">
    <subcellularLocation>
        <location evidence="1">Cell membrane</location>
        <topology evidence="1">Multi-pass membrane protein</topology>
    </subcellularLocation>
</comment>
<evidence type="ECO:0000256" key="6">
    <source>
        <dbReference type="ARBA" id="ARBA00022692"/>
    </source>
</evidence>
<feature type="transmembrane region" description="Helical" evidence="9">
    <location>
        <begin position="271"/>
        <end position="291"/>
    </location>
</feature>
<protein>
    <submittedName>
        <fullName evidence="11">PTS transporter subunit EIIC</fullName>
    </submittedName>
</protein>
<evidence type="ECO:0000256" key="2">
    <source>
        <dbReference type="ARBA" id="ARBA00022448"/>
    </source>
</evidence>
<evidence type="ECO:0000256" key="1">
    <source>
        <dbReference type="ARBA" id="ARBA00004651"/>
    </source>
</evidence>
<feature type="transmembrane region" description="Helical" evidence="9">
    <location>
        <begin position="97"/>
        <end position="116"/>
    </location>
</feature>
<dbReference type="InterPro" id="IPR013013">
    <property type="entry name" value="PTS_EIIC_1"/>
</dbReference>
<keyword evidence="4" id="KW-0762">Sugar transport</keyword>